<evidence type="ECO:0000256" key="1">
    <source>
        <dbReference type="SAM" id="MobiDB-lite"/>
    </source>
</evidence>
<dbReference type="GO" id="GO:0007229">
    <property type="term" value="P:integrin-mediated signaling pathway"/>
    <property type="evidence" value="ECO:0007669"/>
    <property type="project" value="UniProtKB-KW"/>
</dbReference>
<dbReference type="Pfam" id="PF08516">
    <property type="entry name" value="ADAM_CR"/>
    <property type="match status" value="1"/>
</dbReference>
<proteinExistence type="predicted"/>
<dbReference type="SMART" id="SM00608">
    <property type="entry name" value="ACR"/>
    <property type="match status" value="1"/>
</dbReference>
<evidence type="ECO:0000313" key="4">
    <source>
        <dbReference type="Proteomes" id="UP000319801"/>
    </source>
</evidence>
<evidence type="ECO:0000313" key="3">
    <source>
        <dbReference type="EMBL" id="TTW40629.1"/>
    </source>
</evidence>
<sequence length="227" mass="24404">MDGRVLTVSVCVPSPQAGAPHRGNGAREGGGGGRGGNGDGDSDGRAHREEEITRPQRLQQRAGADGGEIAHGRLDTRMKSEDAPHFMQMRRSTAQTRNFAKAIVNMADALLSPPECGNGYVEQGEECDCGSQVCPPNVHKLDGYMCDAGQGRCYGGRCKTRDGQCQALWGYNLEEDKESVRLAVLSSLLHCVLSILRRETRLPLCPNTPTCTSLPLLPVCLSALLRT</sequence>
<keyword evidence="3" id="KW-0401">Integrin</keyword>
<protein>
    <submittedName>
        <fullName evidence="3">Disintegrin and metalloproteinase domain-containing protein 11</fullName>
    </submittedName>
</protein>
<comment type="caution">
    <text evidence="3">The sequence shown here is derived from an EMBL/GenBank/DDBJ whole genome shotgun (WGS) entry which is preliminary data.</text>
</comment>
<name>A0A556VVD6_BAGYA</name>
<feature type="compositionally biased region" description="Basic and acidic residues" evidence="1">
    <location>
        <begin position="42"/>
        <end position="54"/>
    </location>
</feature>
<keyword evidence="4" id="KW-1185">Reference proteome</keyword>
<dbReference type="PANTHER" id="PTHR11905">
    <property type="entry name" value="ADAM A DISINTEGRIN AND METALLOPROTEASE DOMAIN"/>
    <property type="match status" value="1"/>
</dbReference>
<reference evidence="3 4" key="1">
    <citation type="journal article" date="2019" name="Genome Biol. Evol.">
        <title>Whole-Genome Sequencing of the Giant Devil Catfish, Bagarius yarrelli.</title>
        <authorList>
            <person name="Jiang W."/>
            <person name="Lv Y."/>
            <person name="Cheng L."/>
            <person name="Yang K."/>
            <person name="Chao B."/>
            <person name="Wang X."/>
            <person name="Li Y."/>
            <person name="Pan X."/>
            <person name="You X."/>
            <person name="Zhang Y."/>
            <person name="Yang J."/>
            <person name="Li J."/>
            <person name="Zhang X."/>
            <person name="Liu S."/>
            <person name="Sun C."/>
            <person name="Yang J."/>
            <person name="Shi Q."/>
        </authorList>
    </citation>
    <scope>NUCLEOTIDE SEQUENCE [LARGE SCALE GENOMIC DNA]</scope>
    <source>
        <strain evidence="3">JWS20170419001</strain>
        <tissue evidence="3">Muscle</tissue>
    </source>
</reference>
<dbReference type="PANTHER" id="PTHR11905:SF114">
    <property type="entry name" value="DISINTEGRIN AND METALLOPROTEINASE DOMAIN-CONTAINING PROTEIN 11"/>
    <property type="match status" value="1"/>
</dbReference>
<feature type="domain" description="ADAM cysteine-rich" evidence="2">
    <location>
        <begin position="141"/>
        <end position="223"/>
    </location>
</feature>
<dbReference type="Proteomes" id="UP000319801">
    <property type="component" value="Unassembled WGS sequence"/>
</dbReference>
<feature type="compositionally biased region" description="Basic and acidic residues" evidence="1">
    <location>
        <begin position="68"/>
        <end position="78"/>
    </location>
</feature>
<evidence type="ECO:0000259" key="2">
    <source>
        <dbReference type="SMART" id="SM00608"/>
    </source>
</evidence>
<dbReference type="AlphaFoldDB" id="A0A556VVD6"/>
<feature type="compositionally biased region" description="Gly residues" evidence="1">
    <location>
        <begin position="26"/>
        <end position="39"/>
    </location>
</feature>
<dbReference type="InterPro" id="IPR006586">
    <property type="entry name" value="ADAM_Cys-rich"/>
</dbReference>
<dbReference type="OrthoDB" id="5951731at2759"/>
<dbReference type="EMBL" id="VCAZ01000302">
    <property type="protein sequence ID" value="TTW40629.1"/>
    <property type="molecule type" value="Genomic_DNA"/>
</dbReference>
<feature type="region of interest" description="Disordered" evidence="1">
    <location>
        <begin position="1"/>
        <end position="78"/>
    </location>
</feature>
<organism evidence="3 4">
    <name type="scientific">Bagarius yarrelli</name>
    <name type="common">Goonch</name>
    <name type="synonym">Bagrus yarrelli</name>
    <dbReference type="NCBI Taxonomy" id="175774"/>
    <lineage>
        <taxon>Eukaryota</taxon>
        <taxon>Metazoa</taxon>
        <taxon>Chordata</taxon>
        <taxon>Craniata</taxon>
        <taxon>Vertebrata</taxon>
        <taxon>Euteleostomi</taxon>
        <taxon>Actinopterygii</taxon>
        <taxon>Neopterygii</taxon>
        <taxon>Teleostei</taxon>
        <taxon>Ostariophysi</taxon>
        <taxon>Siluriformes</taxon>
        <taxon>Sisoridae</taxon>
        <taxon>Sisorinae</taxon>
        <taxon>Bagarius</taxon>
    </lineage>
</organism>
<gene>
    <name evidence="3" type="ORF">Baya_16441</name>
</gene>
<accession>A0A556VVD6</accession>